<feature type="transmembrane region" description="Helical" evidence="1">
    <location>
        <begin position="7"/>
        <end position="23"/>
    </location>
</feature>
<comment type="caution">
    <text evidence="2">The sequence shown here is derived from an EMBL/GenBank/DDBJ whole genome shotgun (WGS) entry which is preliminary data.</text>
</comment>
<dbReference type="Proteomes" id="UP000018896">
    <property type="component" value="Unassembled WGS sequence"/>
</dbReference>
<dbReference type="EMBL" id="BAUV01000018">
    <property type="protein sequence ID" value="GAE35457.1"/>
    <property type="molecule type" value="Genomic_DNA"/>
</dbReference>
<dbReference type="eggNOG" id="ENOG5030DA1">
    <property type="taxonomic scope" value="Bacteria"/>
</dbReference>
<proteinExistence type="predicted"/>
<feature type="transmembrane region" description="Helical" evidence="1">
    <location>
        <begin position="29"/>
        <end position="49"/>
    </location>
</feature>
<name>W4QU90_HALA3</name>
<evidence type="ECO:0000313" key="3">
    <source>
        <dbReference type="Proteomes" id="UP000018896"/>
    </source>
</evidence>
<accession>W4QU90</accession>
<evidence type="ECO:0000313" key="2">
    <source>
        <dbReference type="EMBL" id="GAE35457.1"/>
    </source>
</evidence>
<keyword evidence="3" id="KW-1185">Reference proteome</keyword>
<reference evidence="2 3" key="1">
    <citation type="journal article" date="2014" name="Genome Announc.">
        <title>Draft Genome Sequences of Three Alkaliphilic Bacillus Strains, Bacillus wakoensis JCM 9140T, Bacillus akibai JCM 9157T, and Bacillus hemicellulosilyticus JCM 9152T.</title>
        <authorList>
            <person name="Yuki M."/>
            <person name="Oshima K."/>
            <person name="Suda W."/>
            <person name="Oshida Y."/>
            <person name="Kitamura K."/>
            <person name="Iida T."/>
            <person name="Hattori M."/>
            <person name="Ohkuma M."/>
        </authorList>
    </citation>
    <scope>NUCLEOTIDE SEQUENCE [LARGE SCALE GENOMIC DNA]</scope>
    <source>
        <strain evidence="2 3">JCM 9157</strain>
    </source>
</reference>
<keyword evidence="1" id="KW-0472">Membrane</keyword>
<sequence>MSKIQIYQLIAITLLIIFVVYSYQTDVTITWLFYLLAFINVTLWILRLLERRKKEDL</sequence>
<protein>
    <submittedName>
        <fullName evidence="2">Uncharacterized protein</fullName>
    </submittedName>
</protein>
<dbReference type="RefSeq" id="WP_162831763.1">
    <property type="nucleotide sequence ID" value="NZ_BAUV01000018.1"/>
</dbReference>
<organism evidence="2 3">
    <name type="scientific">Halalkalibacter akibai (strain ATCC 43226 / DSM 21942 / CIP 109018 / JCM 9157 / 1139)</name>
    <name type="common">Bacillus akibai</name>
    <dbReference type="NCBI Taxonomy" id="1236973"/>
    <lineage>
        <taxon>Bacteria</taxon>
        <taxon>Bacillati</taxon>
        <taxon>Bacillota</taxon>
        <taxon>Bacilli</taxon>
        <taxon>Bacillales</taxon>
        <taxon>Bacillaceae</taxon>
        <taxon>Halalkalibacter</taxon>
    </lineage>
</organism>
<evidence type="ECO:0000256" key="1">
    <source>
        <dbReference type="SAM" id="Phobius"/>
    </source>
</evidence>
<keyword evidence="1" id="KW-0812">Transmembrane</keyword>
<gene>
    <name evidence="2" type="ORF">JCM9157_2563</name>
</gene>
<keyword evidence="1" id="KW-1133">Transmembrane helix</keyword>
<dbReference type="AlphaFoldDB" id="W4QU90"/>